<accession>A0A915K781</accession>
<keyword evidence="1" id="KW-1185">Reference proteome</keyword>
<name>A0A915K781_ROMCU</name>
<dbReference type="AlphaFoldDB" id="A0A915K781"/>
<reference evidence="2" key="1">
    <citation type="submission" date="2022-11" db="UniProtKB">
        <authorList>
            <consortium name="WormBaseParasite"/>
        </authorList>
    </citation>
    <scope>IDENTIFICATION</scope>
</reference>
<proteinExistence type="predicted"/>
<sequence>MGATQRAVRSWGAYGRGHGAIGASSVADIGTQCRSTGARVYRGGNYLCHPGGQDPQPVVNAFGEPLCAVSDNVSVTQASPFLRATVPRFPKIGLLRQVHPCGGLVIDFPGEDPVLSDDDDDEE</sequence>
<evidence type="ECO:0000313" key="1">
    <source>
        <dbReference type="Proteomes" id="UP000887565"/>
    </source>
</evidence>
<organism evidence="1 2">
    <name type="scientific">Romanomermis culicivorax</name>
    <name type="common">Nematode worm</name>
    <dbReference type="NCBI Taxonomy" id="13658"/>
    <lineage>
        <taxon>Eukaryota</taxon>
        <taxon>Metazoa</taxon>
        <taxon>Ecdysozoa</taxon>
        <taxon>Nematoda</taxon>
        <taxon>Enoplea</taxon>
        <taxon>Dorylaimia</taxon>
        <taxon>Mermithida</taxon>
        <taxon>Mermithoidea</taxon>
        <taxon>Mermithidae</taxon>
        <taxon>Romanomermis</taxon>
    </lineage>
</organism>
<dbReference type="Proteomes" id="UP000887565">
    <property type="component" value="Unplaced"/>
</dbReference>
<evidence type="ECO:0000313" key="2">
    <source>
        <dbReference type="WBParaSite" id="nRc.2.0.1.t34602-RA"/>
    </source>
</evidence>
<dbReference type="WBParaSite" id="nRc.2.0.1.t34602-RA">
    <property type="protein sequence ID" value="nRc.2.0.1.t34602-RA"/>
    <property type="gene ID" value="nRc.2.0.1.g34602"/>
</dbReference>
<protein>
    <submittedName>
        <fullName evidence="2">Uncharacterized protein</fullName>
    </submittedName>
</protein>